<dbReference type="Gene3D" id="3.50.30.50">
    <property type="entry name" value="Putative cyclase"/>
    <property type="match status" value="1"/>
</dbReference>
<accession>A0A0F9CS91</accession>
<gene>
    <name evidence="1" type="ORF">LCGC14_2286870</name>
</gene>
<dbReference type="SUPFAM" id="SSF102198">
    <property type="entry name" value="Putative cyclase"/>
    <property type="match status" value="1"/>
</dbReference>
<dbReference type="GO" id="GO:0019441">
    <property type="term" value="P:L-tryptophan catabolic process to kynurenine"/>
    <property type="evidence" value="ECO:0007669"/>
    <property type="project" value="InterPro"/>
</dbReference>
<dbReference type="Pfam" id="PF04199">
    <property type="entry name" value="Cyclase"/>
    <property type="match status" value="1"/>
</dbReference>
<dbReference type="InterPro" id="IPR007325">
    <property type="entry name" value="KFase/CYL"/>
</dbReference>
<dbReference type="AlphaFoldDB" id="A0A0F9CS91"/>
<proteinExistence type="predicted"/>
<dbReference type="GO" id="GO:0004061">
    <property type="term" value="F:arylformamidase activity"/>
    <property type="evidence" value="ECO:0007669"/>
    <property type="project" value="InterPro"/>
</dbReference>
<feature type="non-terminal residue" evidence="1">
    <location>
        <position position="260"/>
    </location>
</feature>
<name>A0A0F9CS91_9ZZZZ</name>
<organism evidence="1">
    <name type="scientific">marine sediment metagenome</name>
    <dbReference type="NCBI Taxonomy" id="412755"/>
    <lineage>
        <taxon>unclassified sequences</taxon>
        <taxon>metagenomes</taxon>
        <taxon>ecological metagenomes</taxon>
    </lineage>
</organism>
<dbReference type="PANTHER" id="PTHR31118">
    <property type="entry name" value="CYCLASE-LIKE PROTEIN 2"/>
    <property type="match status" value="1"/>
</dbReference>
<comment type="caution">
    <text evidence="1">The sequence shown here is derived from an EMBL/GenBank/DDBJ whole genome shotgun (WGS) entry which is preliminary data.</text>
</comment>
<protein>
    <recommendedName>
        <fullName evidence="2">Cyclase family protein</fullName>
    </recommendedName>
</protein>
<dbReference type="PANTHER" id="PTHR31118:SF32">
    <property type="entry name" value="KYNURENINE FORMAMIDASE"/>
    <property type="match status" value="1"/>
</dbReference>
<evidence type="ECO:0000313" key="1">
    <source>
        <dbReference type="EMBL" id="KKL52298.1"/>
    </source>
</evidence>
<dbReference type="EMBL" id="LAZR01031945">
    <property type="protein sequence ID" value="KKL52298.1"/>
    <property type="molecule type" value="Genomic_DNA"/>
</dbReference>
<dbReference type="InterPro" id="IPR037175">
    <property type="entry name" value="KFase_sf"/>
</dbReference>
<evidence type="ECO:0008006" key="2">
    <source>
        <dbReference type="Google" id="ProtNLM"/>
    </source>
</evidence>
<reference evidence="1" key="1">
    <citation type="journal article" date="2015" name="Nature">
        <title>Complex archaea that bridge the gap between prokaryotes and eukaryotes.</title>
        <authorList>
            <person name="Spang A."/>
            <person name="Saw J.H."/>
            <person name="Jorgensen S.L."/>
            <person name="Zaremba-Niedzwiedzka K."/>
            <person name="Martijn J."/>
            <person name="Lind A.E."/>
            <person name="van Eijk R."/>
            <person name="Schleper C."/>
            <person name="Guy L."/>
            <person name="Ettema T.J."/>
        </authorList>
    </citation>
    <scope>NUCLEOTIDE SEQUENCE</scope>
</reference>
<sequence length="260" mass="29040">MLRRIVDLSLAIRPSSPGHFKIPPHYADIEEIGKERSRTEVMSVCSLTPFAMDNNPEDIFMDITLGHTTPHTHVESSLQSTAHFFGTLKSNERWTRLDISQYPLARTVGMASVVDCSDVSEGGEITKEDLQKRGKHIQRGDIVLLYTGACDKGPTIRGGDHYFEKTTGITQEAAEWLVREKDVFVLGTDGGSVDSLDNIRKTGFLSIHDYLFRNGVLMLEVLDKIGSLNKERLFLDCGVVLKTPHIEDSPARVIALEDRE</sequence>